<dbReference type="AlphaFoldDB" id="A0A2H3NVR9"/>
<protein>
    <submittedName>
        <fullName evidence="1">Uncharacterized protein</fullName>
    </submittedName>
</protein>
<keyword evidence="2" id="KW-1185">Reference proteome</keyword>
<proteinExistence type="predicted"/>
<reference evidence="1 2" key="1">
    <citation type="submission" date="2017-10" db="EMBL/GenBank/DDBJ databases">
        <title>Draft genome of Longimonas halophila.</title>
        <authorList>
            <person name="Goh K.M."/>
            <person name="Shamsir M.S."/>
            <person name="Lim S.W."/>
        </authorList>
    </citation>
    <scope>NUCLEOTIDE SEQUENCE [LARGE SCALE GENOMIC DNA]</scope>
    <source>
        <strain evidence="1 2">KCTC 42399</strain>
    </source>
</reference>
<dbReference type="EMBL" id="PDEP01000010">
    <property type="protein sequence ID" value="PEN06007.1"/>
    <property type="molecule type" value="Genomic_DNA"/>
</dbReference>
<gene>
    <name evidence="1" type="ORF">CRI93_11030</name>
</gene>
<dbReference type="RefSeq" id="WP_098062696.1">
    <property type="nucleotide sequence ID" value="NZ_PDEP01000010.1"/>
</dbReference>
<organism evidence="1 2">
    <name type="scientific">Longimonas halophila</name>
    <dbReference type="NCBI Taxonomy" id="1469170"/>
    <lineage>
        <taxon>Bacteria</taxon>
        <taxon>Pseudomonadati</taxon>
        <taxon>Rhodothermota</taxon>
        <taxon>Rhodothermia</taxon>
        <taxon>Rhodothermales</taxon>
        <taxon>Salisaetaceae</taxon>
        <taxon>Longimonas</taxon>
    </lineage>
</organism>
<sequence length="185" mass="20496">MLLPALLIPLAGCATSSDISTSYNANENQTLFETDPIRITRGGSGLGSSGEQIIYIKGQAECQGQNCTPNSVRILLSSATRNVSWLDYDNVTISTDSWSRTWNNVSTREDPELVGIGEFMRLTMPIDEFRQLLRSRGMSIQIGSTDINLSFNQMRPLREMMVAMSPDQYDSTDDVANSENEDDVV</sequence>
<comment type="caution">
    <text evidence="1">The sequence shown here is derived from an EMBL/GenBank/DDBJ whole genome shotgun (WGS) entry which is preliminary data.</text>
</comment>
<name>A0A2H3NVR9_9BACT</name>
<accession>A0A2H3NVR9</accession>
<evidence type="ECO:0000313" key="2">
    <source>
        <dbReference type="Proteomes" id="UP000221024"/>
    </source>
</evidence>
<dbReference type="Proteomes" id="UP000221024">
    <property type="component" value="Unassembled WGS sequence"/>
</dbReference>
<evidence type="ECO:0000313" key="1">
    <source>
        <dbReference type="EMBL" id="PEN06007.1"/>
    </source>
</evidence>